<feature type="region of interest" description="Disordered" evidence="1">
    <location>
        <begin position="1"/>
        <end position="53"/>
    </location>
</feature>
<dbReference type="InParanoid" id="F2UMR2"/>
<feature type="compositionally biased region" description="Low complexity" evidence="1">
    <location>
        <begin position="19"/>
        <end position="38"/>
    </location>
</feature>
<feature type="compositionally biased region" description="Low complexity" evidence="1">
    <location>
        <begin position="131"/>
        <end position="145"/>
    </location>
</feature>
<feature type="region of interest" description="Disordered" evidence="1">
    <location>
        <begin position="462"/>
        <end position="514"/>
    </location>
</feature>
<evidence type="ECO:0000313" key="4">
    <source>
        <dbReference type="Proteomes" id="UP000007799"/>
    </source>
</evidence>
<keyword evidence="4" id="KW-1185">Reference proteome</keyword>
<evidence type="ECO:0000256" key="1">
    <source>
        <dbReference type="SAM" id="MobiDB-lite"/>
    </source>
</evidence>
<dbReference type="PROSITE" id="PS51746">
    <property type="entry name" value="PPM_2"/>
    <property type="match status" value="1"/>
</dbReference>
<dbReference type="GeneID" id="16069898"/>
<dbReference type="Proteomes" id="UP000007799">
    <property type="component" value="Unassembled WGS sequence"/>
</dbReference>
<evidence type="ECO:0000313" key="3">
    <source>
        <dbReference type="EMBL" id="EGD78411.1"/>
    </source>
</evidence>
<gene>
    <name evidence="3" type="ORF">PTSG_09107</name>
</gene>
<dbReference type="SUPFAM" id="SSF81606">
    <property type="entry name" value="PP2C-like"/>
    <property type="match status" value="1"/>
</dbReference>
<organism evidence="4">
    <name type="scientific">Salpingoeca rosetta (strain ATCC 50818 / BSB-021)</name>
    <dbReference type="NCBI Taxonomy" id="946362"/>
    <lineage>
        <taxon>Eukaryota</taxon>
        <taxon>Choanoflagellata</taxon>
        <taxon>Craspedida</taxon>
        <taxon>Salpingoecidae</taxon>
        <taxon>Salpingoeca</taxon>
    </lineage>
</organism>
<proteinExistence type="predicted"/>
<evidence type="ECO:0000259" key="2">
    <source>
        <dbReference type="PROSITE" id="PS51746"/>
    </source>
</evidence>
<dbReference type="AlphaFoldDB" id="F2UMR2"/>
<dbReference type="STRING" id="946362.F2UMR2"/>
<dbReference type="PANTHER" id="PTHR47992">
    <property type="entry name" value="PROTEIN PHOSPHATASE"/>
    <property type="match status" value="1"/>
</dbReference>
<reference evidence="3" key="1">
    <citation type="submission" date="2009-08" db="EMBL/GenBank/DDBJ databases">
        <title>Annotation of Salpingoeca rosetta.</title>
        <authorList>
            <consortium name="The Broad Institute Genome Sequencing Platform"/>
            <person name="Russ C."/>
            <person name="Cuomo C."/>
            <person name="Burger G."/>
            <person name="Gray M.W."/>
            <person name="Holland P.W.H."/>
            <person name="King N."/>
            <person name="Lang F.B.F."/>
            <person name="Roger A.J."/>
            <person name="Ruiz-Trillo I."/>
            <person name="Young S.K."/>
            <person name="Zeng Q."/>
            <person name="Gargeya S."/>
            <person name="Alvarado L."/>
            <person name="Berlin A."/>
            <person name="Chapman S.B."/>
            <person name="Chen Z."/>
            <person name="Freedman E."/>
            <person name="Gellesch M."/>
            <person name="Goldberg J."/>
            <person name="Griggs A."/>
            <person name="Gujja S."/>
            <person name="Heilman E."/>
            <person name="Heiman D."/>
            <person name="Howarth C."/>
            <person name="Mehta T."/>
            <person name="Neiman D."/>
            <person name="Pearson M."/>
            <person name="Roberts A."/>
            <person name="Saif S."/>
            <person name="Shea T."/>
            <person name="Shenoy N."/>
            <person name="Sisk P."/>
            <person name="Stolte C."/>
            <person name="Sykes S."/>
            <person name="White J."/>
            <person name="Yandava C."/>
            <person name="Haas B."/>
            <person name="Nusbaum C."/>
            <person name="Birren B."/>
        </authorList>
    </citation>
    <scope>NUCLEOTIDE SEQUENCE [LARGE SCALE GENOMIC DNA]</scope>
    <source>
        <strain evidence="3">ATCC 50818</strain>
    </source>
</reference>
<dbReference type="CDD" id="cd00143">
    <property type="entry name" value="PP2Cc"/>
    <property type="match status" value="1"/>
</dbReference>
<dbReference type="Gene3D" id="3.60.40.10">
    <property type="entry name" value="PPM-type phosphatase domain"/>
    <property type="match status" value="1"/>
</dbReference>
<feature type="domain" description="PPM-type phosphatase" evidence="2">
    <location>
        <begin position="149"/>
        <end position="452"/>
    </location>
</feature>
<dbReference type="InterPro" id="IPR015655">
    <property type="entry name" value="PP2C"/>
</dbReference>
<dbReference type="eggNOG" id="KOG0698">
    <property type="taxonomic scope" value="Eukaryota"/>
</dbReference>
<dbReference type="KEGG" id="sre:PTSG_09107"/>
<accession>F2UMR2</accession>
<feature type="compositionally biased region" description="Acidic residues" evidence="1">
    <location>
        <begin position="499"/>
        <end position="514"/>
    </location>
</feature>
<name>F2UMR2_SALR5</name>
<dbReference type="Pfam" id="PF00481">
    <property type="entry name" value="PP2C"/>
    <property type="match status" value="1"/>
</dbReference>
<dbReference type="RefSeq" id="XP_004989360.1">
    <property type="nucleotide sequence ID" value="XM_004989303.1"/>
</dbReference>
<dbReference type="OrthoDB" id="10264738at2759"/>
<dbReference type="GO" id="GO:0004722">
    <property type="term" value="F:protein serine/threonine phosphatase activity"/>
    <property type="evidence" value="ECO:0007669"/>
    <property type="project" value="InterPro"/>
</dbReference>
<protein>
    <recommendedName>
        <fullName evidence="2">PPM-type phosphatase domain-containing protein</fullName>
    </recommendedName>
</protein>
<feature type="compositionally biased region" description="Polar residues" evidence="1">
    <location>
        <begin position="104"/>
        <end position="114"/>
    </location>
</feature>
<dbReference type="EMBL" id="GL832983">
    <property type="protein sequence ID" value="EGD78411.1"/>
    <property type="molecule type" value="Genomic_DNA"/>
</dbReference>
<dbReference type="InterPro" id="IPR036457">
    <property type="entry name" value="PPM-type-like_dom_sf"/>
</dbReference>
<sequence length="514" mass="55131">MDEEGTGQPLAKRAHLTKPVAASSQSQSQSQPDVPSPVKTRPNWTLDGTSGWLLDTKSAVYMDPESRMFFKLDAAAGSLEPCSSPPETGPSEALVKRALDFKAQSKQQRPEQTPSNTSTRGSGSGSGSGGNTNTNTDTNSNSGSTAKPALLRYSPQTRRTTMQRRHATNIMGAFNHGGPLSNVDADTAESFRDLSTYQEQIKQLEVLLRASPGDEQILATINGLKEITRLLEAKVHEGHELDMAYLQTVLKCVKDGFKCTDKNFVGLAKRKKMKAGSTALVAIVNGDSKYNAHVVVANLGDCRAVLCRDGRAVPLSVDHKPSRRDEAKRIKEAGGRVVEVYGISRATTQHRDRYGGAPPLMLAVSRSFGDYTLKVPHPIVSYQPETRIERVGPNDYFLLLACDGVWDVLSNQEAINIAKEHYTKPDEAARAVIQAAYDKRSNDNLTAMVIEFAWNDMHAAKDQTNGKTSSSSGGGGGGGESSAPASDGAAKGKEGGGGADDDDDDDIDDMFGGQ</sequence>
<dbReference type="SMART" id="SM00332">
    <property type="entry name" value="PP2Cc"/>
    <property type="match status" value="1"/>
</dbReference>
<feature type="region of interest" description="Disordered" evidence="1">
    <location>
        <begin position="103"/>
        <end position="159"/>
    </location>
</feature>
<dbReference type="InterPro" id="IPR001932">
    <property type="entry name" value="PPM-type_phosphatase-like_dom"/>
</dbReference>